<evidence type="ECO:0000256" key="2">
    <source>
        <dbReference type="PROSITE-ProRule" id="PRU10038"/>
    </source>
</evidence>
<dbReference type="InterPro" id="IPR033140">
    <property type="entry name" value="Lipase_GDXG_put_SER_AS"/>
</dbReference>
<reference evidence="4" key="1">
    <citation type="submission" date="2022-12" db="EMBL/GenBank/DDBJ databases">
        <title>Draft genome assemblies for two species of Escallonia (Escalloniales).</title>
        <authorList>
            <person name="Chanderbali A."/>
            <person name="Dervinis C."/>
            <person name="Anghel I."/>
            <person name="Soltis D."/>
            <person name="Soltis P."/>
            <person name="Zapata F."/>
        </authorList>
    </citation>
    <scope>NUCLEOTIDE SEQUENCE</scope>
    <source>
        <strain evidence="4">UCBG64.0493</strain>
        <tissue evidence="4">Leaf</tissue>
    </source>
</reference>
<proteinExistence type="inferred from homology"/>
<dbReference type="InterPro" id="IPR029058">
    <property type="entry name" value="AB_hydrolase_fold"/>
</dbReference>
<comment type="caution">
    <text evidence="4">The sequence shown here is derived from an EMBL/GenBank/DDBJ whole genome shotgun (WGS) entry which is preliminary data.</text>
</comment>
<dbReference type="EMBL" id="JAVXUP010000146">
    <property type="protein sequence ID" value="KAK3036502.1"/>
    <property type="molecule type" value="Genomic_DNA"/>
</dbReference>
<name>A0AA88WZ28_9ASTE</name>
<dbReference type="SUPFAM" id="SSF53474">
    <property type="entry name" value="alpha/beta-Hydrolases"/>
    <property type="match status" value="1"/>
</dbReference>
<gene>
    <name evidence="4" type="ORF">RJ639_030516</name>
</gene>
<dbReference type="Gene3D" id="3.40.50.1820">
    <property type="entry name" value="alpha/beta hydrolase"/>
    <property type="match status" value="1"/>
</dbReference>
<organism evidence="4 5">
    <name type="scientific">Escallonia herrerae</name>
    <dbReference type="NCBI Taxonomy" id="1293975"/>
    <lineage>
        <taxon>Eukaryota</taxon>
        <taxon>Viridiplantae</taxon>
        <taxon>Streptophyta</taxon>
        <taxon>Embryophyta</taxon>
        <taxon>Tracheophyta</taxon>
        <taxon>Spermatophyta</taxon>
        <taxon>Magnoliopsida</taxon>
        <taxon>eudicotyledons</taxon>
        <taxon>Gunneridae</taxon>
        <taxon>Pentapetalae</taxon>
        <taxon>asterids</taxon>
        <taxon>campanulids</taxon>
        <taxon>Escalloniales</taxon>
        <taxon>Escalloniaceae</taxon>
        <taxon>Escallonia</taxon>
    </lineage>
</organism>
<feature type="active site" evidence="2">
    <location>
        <position position="237"/>
    </location>
</feature>
<accession>A0AA88WZ28</accession>
<dbReference type="Pfam" id="PF07859">
    <property type="entry name" value="Abhydrolase_3"/>
    <property type="match status" value="1"/>
</dbReference>
<sequence>MSIVRKRLSAAVNQRNHVTILQFVRLYPPLGLDEGLQAYIGYLKKASVHPCTTHSPLHNRQITKENGFPTSTLPLFPNLHCTVLASTTSIAHDSASLEHVRKQPKLPPSTDPYTGVRSRDLVLRQKTGLSGRIYIPKSTRQPSPKLPLLVYFHGGGFCTGSAFIAPIHNYSNSRAAKANIVILSVEYRKAPRYPLPIAYNDSWDAVKWVAAEAHTSDNKAWLKKHVDFNGVFFAGDSAGANIAHNMAMRTGSEKLKGIKLAGIVLIHPFLWAEKPLSSKSSKAKTAFEKLWRFVNPSTRGLSKLGCNCLHRRERSSGGGELRKDMKHDFHLNPKYGRRPEAKAMLKRVASFIVQNEAKNPA</sequence>
<dbReference type="PANTHER" id="PTHR23024">
    <property type="entry name" value="ARYLACETAMIDE DEACETYLASE"/>
    <property type="match status" value="1"/>
</dbReference>
<evidence type="ECO:0000313" key="5">
    <source>
        <dbReference type="Proteomes" id="UP001188597"/>
    </source>
</evidence>
<evidence type="ECO:0000259" key="3">
    <source>
        <dbReference type="Pfam" id="PF07859"/>
    </source>
</evidence>
<comment type="similarity">
    <text evidence="1">Belongs to the 'GDXG' lipolytic enzyme family.</text>
</comment>
<dbReference type="Proteomes" id="UP001188597">
    <property type="component" value="Unassembled WGS sequence"/>
</dbReference>
<evidence type="ECO:0000256" key="1">
    <source>
        <dbReference type="ARBA" id="ARBA00010515"/>
    </source>
</evidence>
<keyword evidence="5" id="KW-1185">Reference proteome</keyword>
<evidence type="ECO:0000313" key="4">
    <source>
        <dbReference type="EMBL" id="KAK3036502.1"/>
    </source>
</evidence>
<dbReference type="AlphaFoldDB" id="A0AA88WZ28"/>
<feature type="domain" description="Alpha/beta hydrolase fold-3" evidence="3">
    <location>
        <begin position="149"/>
        <end position="284"/>
    </location>
</feature>
<dbReference type="GO" id="GO:0016787">
    <property type="term" value="F:hydrolase activity"/>
    <property type="evidence" value="ECO:0007669"/>
    <property type="project" value="InterPro"/>
</dbReference>
<dbReference type="PANTHER" id="PTHR23024:SF467">
    <property type="entry name" value="CARBOXYLESTERASE 12-RELATED"/>
    <property type="match status" value="1"/>
</dbReference>
<protein>
    <recommendedName>
        <fullName evidence="3">Alpha/beta hydrolase fold-3 domain-containing protein</fullName>
    </recommendedName>
</protein>
<dbReference type="PROSITE" id="PS01174">
    <property type="entry name" value="LIPASE_GDXG_SER"/>
    <property type="match status" value="1"/>
</dbReference>
<dbReference type="InterPro" id="IPR013094">
    <property type="entry name" value="AB_hydrolase_3"/>
</dbReference>
<dbReference type="InterPro" id="IPR050466">
    <property type="entry name" value="Carboxylest/Gibb_receptor"/>
</dbReference>